<name>A0PTL5_MYCUA</name>
<evidence type="ECO:0000313" key="4">
    <source>
        <dbReference type="Proteomes" id="UP000000765"/>
    </source>
</evidence>
<dbReference type="Proteomes" id="UP000000765">
    <property type="component" value="Chromosome"/>
</dbReference>
<feature type="transmembrane region" description="Helical" evidence="2">
    <location>
        <begin position="144"/>
        <end position="164"/>
    </location>
</feature>
<keyword evidence="2" id="KW-1133">Transmembrane helix</keyword>
<gene>
    <name evidence="3" type="ordered locus">MUL_3535</name>
</gene>
<feature type="transmembrane region" description="Helical" evidence="2">
    <location>
        <begin position="78"/>
        <end position="98"/>
    </location>
</feature>
<dbReference type="HOGENOM" id="CLU_996862_0_0_11"/>
<dbReference type="EMBL" id="CP000325">
    <property type="protein sequence ID" value="ABL05684.1"/>
    <property type="molecule type" value="Genomic_DNA"/>
</dbReference>
<proteinExistence type="predicted"/>
<evidence type="ECO:0000313" key="3">
    <source>
        <dbReference type="EMBL" id="ABL05684.1"/>
    </source>
</evidence>
<accession>A0PTL5</accession>
<organism evidence="3 4">
    <name type="scientific">Mycobacterium ulcerans (strain Agy99)</name>
    <dbReference type="NCBI Taxonomy" id="362242"/>
    <lineage>
        <taxon>Bacteria</taxon>
        <taxon>Bacillati</taxon>
        <taxon>Actinomycetota</taxon>
        <taxon>Actinomycetes</taxon>
        <taxon>Mycobacteriales</taxon>
        <taxon>Mycobacteriaceae</taxon>
        <taxon>Mycobacterium</taxon>
        <taxon>Mycobacterium ulcerans group</taxon>
    </lineage>
</organism>
<dbReference type="AlphaFoldDB" id="A0PTL5"/>
<feature type="transmembrane region" description="Helical" evidence="2">
    <location>
        <begin position="170"/>
        <end position="188"/>
    </location>
</feature>
<evidence type="ECO:0000256" key="2">
    <source>
        <dbReference type="SAM" id="Phobius"/>
    </source>
</evidence>
<keyword evidence="2" id="KW-0472">Membrane</keyword>
<dbReference type="KEGG" id="mul:MUL_3535"/>
<dbReference type="eggNOG" id="COG4325">
    <property type="taxonomic scope" value="Bacteria"/>
</dbReference>
<evidence type="ECO:0000256" key="1">
    <source>
        <dbReference type="SAM" id="MobiDB-lite"/>
    </source>
</evidence>
<sequence length="279" mass="29409">MLPGCLHPDVFCDPHLRARHPRAPRRWPVAQVVAAPQCGPRVGACPPCDIRGGAGDDLGADLGDAGCQRTRARTQRGGNFFGIGAALVLDEYALILHLSDVYWEEDGRTSVDAVFAAVAVAGLLTLGLHPLMFFPTIWSGSDSVLPRAVVVGGLVLTLPLATVVLIKGKVWTGLLGMFIVVLLVIGAIRLSRPHAPWAPVALYRETGQDAASVAARAHLAPPGGAGQALVAVCDRRHPSAARRARRRGAVGSRRSPRAATRGHRADIDLRIGCGDAVLL</sequence>
<reference evidence="3 4" key="1">
    <citation type="journal article" date="2007" name="Genome Res.">
        <title>Reductive evolution and niche adaptation inferred from the genome of Mycobacterium ulcerans, the causative agent of Buruli ulcer.</title>
        <authorList>
            <person name="Stinear T.P."/>
            <person name="Seemann T."/>
            <person name="Pidot S."/>
            <person name="Frigui W."/>
            <person name="Reysset G."/>
            <person name="Garnier T."/>
            <person name="Meurice G."/>
            <person name="Simon D."/>
            <person name="Bouchier C."/>
            <person name="Ma L."/>
            <person name="Tichit M."/>
            <person name="Porter J.L."/>
            <person name="Ryan J."/>
            <person name="Johnson P.D."/>
            <person name="Davies J.K."/>
            <person name="Jenkin G.A."/>
            <person name="Small P.L."/>
            <person name="Jones L.M."/>
            <person name="Tekaia F."/>
            <person name="Laval F."/>
            <person name="Daffe M."/>
            <person name="Parkhill J."/>
            <person name="Cole S.T."/>
        </authorList>
    </citation>
    <scope>NUCLEOTIDE SEQUENCE [LARGE SCALE GENOMIC DNA]</scope>
    <source>
        <strain evidence="3 4">Agy99</strain>
    </source>
</reference>
<feature type="transmembrane region" description="Helical" evidence="2">
    <location>
        <begin position="113"/>
        <end position="132"/>
    </location>
</feature>
<feature type="region of interest" description="Disordered" evidence="1">
    <location>
        <begin position="239"/>
        <end position="261"/>
    </location>
</feature>
<protein>
    <submittedName>
        <fullName evidence="3">Conserved hypothetical membrane protein</fullName>
    </submittedName>
</protein>
<keyword evidence="2" id="KW-0812">Transmembrane</keyword>